<dbReference type="PROSITE" id="PS51078">
    <property type="entry name" value="ICLR_ED"/>
    <property type="match status" value="1"/>
</dbReference>
<dbReference type="SUPFAM" id="SSF46785">
    <property type="entry name" value="Winged helix' DNA-binding domain"/>
    <property type="match status" value="1"/>
</dbReference>
<dbReference type="InterPro" id="IPR005471">
    <property type="entry name" value="Tscrpt_reg_IclR_N"/>
</dbReference>
<feature type="domain" description="IclR-ED" evidence="5">
    <location>
        <begin position="71"/>
        <end position="249"/>
    </location>
</feature>
<dbReference type="Proteomes" id="UP001302249">
    <property type="component" value="Chromosome"/>
</dbReference>
<dbReference type="SMART" id="SM00346">
    <property type="entry name" value="HTH_ICLR"/>
    <property type="match status" value="1"/>
</dbReference>
<proteinExistence type="predicted"/>
<reference evidence="6 7" key="1">
    <citation type="submission" date="2023-09" db="EMBL/GenBank/DDBJ databases">
        <authorList>
            <person name="Rey-Velasco X."/>
        </authorList>
    </citation>
    <scope>NUCLEOTIDE SEQUENCE [LARGE SCALE GENOMIC DNA]</scope>
    <source>
        <strain evidence="6 7">W311</strain>
    </source>
</reference>
<dbReference type="RefSeq" id="WP_313913698.1">
    <property type="nucleotide sequence ID" value="NZ_CP135076.1"/>
</dbReference>
<dbReference type="InterPro" id="IPR029016">
    <property type="entry name" value="GAF-like_dom_sf"/>
</dbReference>
<dbReference type="SUPFAM" id="SSF55781">
    <property type="entry name" value="GAF domain-like"/>
    <property type="match status" value="1"/>
</dbReference>
<dbReference type="Pfam" id="PF01614">
    <property type="entry name" value="IclR_C"/>
    <property type="match status" value="1"/>
</dbReference>
<dbReference type="InterPro" id="IPR050707">
    <property type="entry name" value="HTH_MetabolicPath_Reg"/>
</dbReference>
<dbReference type="PANTHER" id="PTHR30136:SF7">
    <property type="entry name" value="HTH-TYPE TRANSCRIPTIONAL REGULATOR KDGR-RELATED"/>
    <property type="match status" value="1"/>
</dbReference>
<keyword evidence="1" id="KW-0805">Transcription regulation</keyword>
<dbReference type="PANTHER" id="PTHR30136">
    <property type="entry name" value="HELIX-TURN-HELIX TRANSCRIPTIONAL REGULATOR, ICLR FAMILY"/>
    <property type="match status" value="1"/>
</dbReference>
<dbReference type="InterPro" id="IPR014757">
    <property type="entry name" value="Tscrpt_reg_IclR_C"/>
</dbReference>
<keyword evidence="3" id="KW-0804">Transcription</keyword>
<evidence type="ECO:0000256" key="3">
    <source>
        <dbReference type="ARBA" id="ARBA00023163"/>
    </source>
</evidence>
<organism evidence="6 7">
    <name type="scientific">Stakelama saccharophila</name>
    <dbReference type="NCBI Taxonomy" id="3075605"/>
    <lineage>
        <taxon>Bacteria</taxon>
        <taxon>Pseudomonadati</taxon>
        <taxon>Pseudomonadota</taxon>
        <taxon>Alphaproteobacteria</taxon>
        <taxon>Sphingomonadales</taxon>
        <taxon>Sphingomonadaceae</taxon>
        <taxon>Stakelama</taxon>
    </lineage>
</organism>
<evidence type="ECO:0000256" key="2">
    <source>
        <dbReference type="ARBA" id="ARBA00023125"/>
    </source>
</evidence>
<dbReference type="Pfam" id="PF09339">
    <property type="entry name" value="HTH_IclR"/>
    <property type="match status" value="1"/>
</dbReference>
<sequence>MTNETRYRAPALQKGLSILETLAHADAPMTMSDISTALQRSRNEIFRMLQVLEDMRYIARDDSGGYSLTNRLFALSMRQPPMRDLLSLAYPAMTALADEAGQSCHLAVASGAEMVVVARVEAPGLLGFAVRVGYRRPLHRSASGLTLLAFEPIARQEQMLDEIELLGGDIDRAALKRELADTAALGFVARDSTMIHGIRDISAPILAAGEARAALTIPYVSGAGAKTDADRTTTLVRAAAENISAALDGTRME</sequence>
<feature type="domain" description="HTH iclR-type" evidence="4">
    <location>
        <begin position="9"/>
        <end position="70"/>
    </location>
</feature>
<gene>
    <name evidence="6" type="ORF">RPR59_10285</name>
</gene>
<dbReference type="EMBL" id="CP135076">
    <property type="protein sequence ID" value="WNO52845.1"/>
    <property type="molecule type" value="Genomic_DNA"/>
</dbReference>
<keyword evidence="2" id="KW-0238">DNA-binding</keyword>
<evidence type="ECO:0000259" key="4">
    <source>
        <dbReference type="PROSITE" id="PS51077"/>
    </source>
</evidence>
<keyword evidence="7" id="KW-1185">Reference proteome</keyword>
<evidence type="ECO:0000313" key="7">
    <source>
        <dbReference type="Proteomes" id="UP001302249"/>
    </source>
</evidence>
<accession>A0ABZ0B6C6</accession>
<evidence type="ECO:0000256" key="1">
    <source>
        <dbReference type="ARBA" id="ARBA00023015"/>
    </source>
</evidence>
<dbReference type="Gene3D" id="1.10.10.10">
    <property type="entry name" value="Winged helix-like DNA-binding domain superfamily/Winged helix DNA-binding domain"/>
    <property type="match status" value="1"/>
</dbReference>
<dbReference type="Gene3D" id="3.30.450.40">
    <property type="match status" value="1"/>
</dbReference>
<protein>
    <submittedName>
        <fullName evidence="6">IclR family transcriptional regulator</fullName>
    </submittedName>
</protein>
<evidence type="ECO:0000313" key="6">
    <source>
        <dbReference type="EMBL" id="WNO52845.1"/>
    </source>
</evidence>
<name>A0ABZ0B6C6_9SPHN</name>
<dbReference type="PROSITE" id="PS51077">
    <property type="entry name" value="HTH_ICLR"/>
    <property type="match status" value="1"/>
</dbReference>
<dbReference type="InterPro" id="IPR036390">
    <property type="entry name" value="WH_DNA-bd_sf"/>
</dbReference>
<dbReference type="InterPro" id="IPR036388">
    <property type="entry name" value="WH-like_DNA-bd_sf"/>
</dbReference>
<evidence type="ECO:0000259" key="5">
    <source>
        <dbReference type="PROSITE" id="PS51078"/>
    </source>
</evidence>